<dbReference type="RefSeq" id="WP_076440701.1">
    <property type="nucleotide sequence ID" value="NZ_FTNI01000029.1"/>
</dbReference>
<reference evidence="2" key="1">
    <citation type="submission" date="2017-01" db="EMBL/GenBank/DDBJ databases">
        <authorList>
            <person name="Varghese N."/>
            <person name="Submissions S."/>
        </authorList>
    </citation>
    <scope>NUCLEOTIDE SEQUENCE [LARGE SCALE GENOMIC DNA]</scope>
    <source>
        <strain evidence="2">ATCC 12950</strain>
    </source>
</reference>
<sequence length="84" mass="9416">MYTVGISKQVDEQIAALPAEALATFHEAIVFLQVAPWNGNPFVGERPDAPMRTQTFGDGGRGMVTYLIIEYRRLVEIIQVTWYG</sequence>
<gene>
    <name evidence="1" type="ORF">SAMN05421833_129125</name>
</gene>
<accession>A0A1N7GJZ4</accession>
<proteinExistence type="predicted"/>
<evidence type="ECO:0000313" key="1">
    <source>
        <dbReference type="EMBL" id="SIS12852.1"/>
    </source>
</evidence>
<name>A0A1N7GJZ4_9ACTN</name>
<organism evidence="1 2">
    <name type="scientific">Microbispora rosea</name>
    <dbReference type="NCBI Taxonomy" id="58117"/>
    <lineage>
        <taxon>Bacteria</taxon>
        <taxon>Bacillati</taxon>
        <taxon>Actinomycetota</taxon>
        <taxon>Actinomycetes</taxon>
        <taxon>Streptosporangiales</taxon>
        <taxon>Streptosporangiaceae</taxon>
        <taxon>Microbispora</taxon>
    </lineage>
</organism>
<dbReference type="STRING" id="58117.SAMN05421833_129125"/>
<dbReference type="OrthoDB" id="3541030at2"/>
<protein>
    <recommendedName>
        <fullName evidence="3">ParE toxin of type II toxin-antitoxin system, parDE</fullName>
    </recommendedName>
</protein>
<dbReference type="EMBL" id="FTNI01000029">
    <property type="protein sequence ID" value="SIS12852.1"/>
    <property type="molecule type" value="Genomic_DNA"/>
</dbReference>
<dbReference type="Proteomes" id="UP000186096">
    <property type="component" value="Unassembled WGS sequence"/>
</dbReference>
<keyword evidence="2" id="KW-1185">Reference proteome</keyword>
<dbReference type="AlphaFoldDB" id="A0A1N7GJZ4"/>
<evidence type="ECO:0008006" key="3">
    <source>
        <dbReference type="Google" id="ProtNLM"/>
    </source>
</evidence>
<evidence type="ECO:0000313" key="2">
    <source>
        <dbReference type="Proteomes" id="UP000186096"/>
    </source>
</evidence>